<dbReference type="RefSeq" id="WP_084236927.1">
    <property type="nucleotide sequence ID" value="NZ_FWXT01000001.1"/>
</dbReference>
<organism evidence="1 2">
    <name type="scientific">Pedobacter africanus</name>
    <dbReference type="NCBI Taxonomy" id="151894"/>
    <lineage>
        <taxon>Bacteria</taxon>
        <taxon>Pseudomonadati</taxon>
        <taxon>Bacteroidota</taxon>
        <taxon>Sphingobacteriia</taxon>
        <taxon>Sphingobacteriales</taxon>
        <taxon>Sphingobacteriaceae</taxon>
        <taxon>Pedobacter</taxon>
    </lineage>
</organism>
<sequence length="89" mass="10351">MTIVDQYILDHRDEMNNQQMADKLGVSDEFVRTRKARLSLESQQLPVKLTITAKEEIYALVQFILQRKSGVLVDIAERRIKDINAKLSY</sequence>
<evidence type="ECO:0000313" key="1">
    <source>
        <dbReference type="EMBL" id="SMC46137.1"/>
    </source>
</evidence>
<evidence type="ECO:0000313" key="2">
    <source>
        <dbReference type="Proteomes" id="UP000192756"/>
    </source>
</evidence>
<dbReference type="Proteomes" id="UP000192756">
    <property type="component" value="Unassembled WGS sequence"/>
</dbReference>
<dbReference type="AlphaFoldDB" id="A0A1W1ZCP0"/>
<protein>
    <submittedName>
        <fullName evidence="1">Uncharacterized protein</fullName>
    </submittedName>
</protein>
<accession>A0A1W1ZCP0</accession>
<name>A0A1W1ZCP0_9SPHI</name>
<dbReference type="EMBL" id="FWXT01000001">
    <property type="protein sequence ID" value="SMC46137.1"/>
    <property type="molecule type" value="Genomic_DNA"/>
</dbReference>
<gene>
    <name evidence="1" type="ORF">SAMN04488524_0600</name>
</gene>
<proteinExistence type="predicted"/>
<keyword evidence="2" id="KW-1185">Reference proteome</keyword>
<reference evidence="2" key="1">
    <citation type="submission" date="2017-04" db="EMBL/GenBank/DDBJ databases">
        <authorList>
            <person name="Varghese N."/>
            <person name="Submissions S."/>
        </authorList>
    </citation>
    <scope>NUCLEOTIDE SEQUENCE [LARGE SCALE GENOMIC DNA]</scope>
    <source>
        <strain evidence="2">DSM 12126</strain>
    </source>
</reference>
<dbReference type="STRING" id="151894.SAMN04488524_0600"/>